<keyword evidence="2" id="KW-0694">RNA-binding</keyword>
<feature type="compositionally biased region" description="Polar residues" evidence="4">
    <location>
        <begin position="217"/>
        <end position="226"/>
    </location>
</feature>
<dbReference type="Pfam" id="PF01480">
    <property type="entry name" value="PWI"/>
    <property type="match status" value="1"/>
</dbReference>
<dbReference type="EMBL" id="KV921855">
    <property type="protein sequence ID" value="ORE11763.1"/>
    <property type="molecule type" value="Genomic_DNA"/>
</dbReference>
<gene>
    <name evidence="7" type="ORF">BCV72DRAFT_246773</name>
</gene>
<dbReference type="GO" id="GO:0005681">
    <property type="term" value="C:spliceosomal complex"/>
    <property type="evidence" value="ECO:0007669"/>
    <property type="project" value="TreeGrafter"/>
</dbReference>
<dbReference type="Pfam" id="PF00076">
    <property type="entry name" value="RRM_1"/>
    <property type="match status" value="1"/>
</dbReference>
<dbReference type="InterPro" id="IPR000504">
    <property type="entry name" value="RRM_dom"/>
</dbReference>
<feature type="region of interest" description="Disordered" evidence="4">
    <location>
        <begin position="367"/>
        <end position="401"/>
    </location>
</feature>
<dbReference type="Proteomes" id="UP000242414">
    <property type="component" value="Unassembled WGS sequence"/>
</dbReference>
<dbReference type="GO" id="GO:0006397">
    <property type="term" value="P:mRNA processing"/>
    <property type="evidence" value="ECO:0007669"/>
    <property type="project" value="UniProtKB-KW"/>
</dbReference>
<sequence length="583" mass="68743">MDPYRPNQYGYRPPPPAIGAFGQPPIPPRYPAPIRPPAYGGQYNLVYRPPPNQTTAPESADKLNTLFVGAIAPGISDEWIEKILQTCGTLKHWKRAKDASGNPKGFGFATYEDPDSSLCALRVIGGEKTDGVTLKATDGSQIEKKLIVKADDNVRSYLENYQHSSKQTTEEQDKEIDLEKYRTVLKYVAAISKGLSPAEGDTATLSSEQLTPEGHSTETTQNNEQDSLARDLAMFKERAAQKDQDKRTERRRRSSTERRRDFVKGSVDEKELAMTDEEIERRRREKHERDVENAYRHREKRFENRQNAQLRDYEKDMKREKEEEERLVKDRAYWLERLANWDDEVEMEKGEEPYYSDRSRWRKMRENVRRREHERDEEDKRREQQEIEEEKRRQEEEERIRKESKILNREGEDGKIAVKTTKLNFNISIKRNTLGGVDEEEEEESKKKRRVLVPLDYSDIDSRQYSDDEEMTVEERTARLKKLIDSIPSSQNELWSYRVRWEELDEPLIEQKLRPFVSKKIYEILGMEEEDLVNFVLKFIREKKGPDELVNELEGALEEDALVFVMKLWRALIFEIERKIRRL</sequence>
<evidence type="ECO:0008006" key="8">
    <source>
        <dbReference type="Google" id="ProtNLM"/>
    </source>
</evidence>
<dbReference type="Gene3D" id="1.20.1390.10">
    <property type="entry name" value="PWI domain"/>
    <property type="match status" value="1"/>
</dbReference>
<keyword evidence="3" id="KW-0175">Coiled coil</keyword>
<evidence type="ECO:0000313" key="7">
    <source>
        <dbReference type="EMBL" id="ORE11763.1"/>
    </source>
</evidence>
<dbReference type="InterPro" id="IPR052768">
    <property type="entry name" value="RBM25"/>
</dbReference>
<evidence type="ECO:0000259" key="6">
    <source>
        <dbReference type="PROSITE" id="PS51025"/>
    </source>
</evidence>
<dbReference type="OrthoDB" id="6275295at2759"/>
<dbReference type="PROSITE" id="PS50102">
    <property type="entry name" value="RRM"/>
    <property type="match status" value="1"/>
</dbReference>
<dbReference type="InterPro" id="IPR036483">
    <property type="entry name" value="PWI_dom_sf"/>
</dbReference>
<dbReference type="PANTHER" id="PTHR18806:SF4">
    <property type="entry name" value="RNA-BINDING PROTEIN 25"/>
    <property type="match status" value="1"/>
</dbReference>
<feature type="coiled-coil region" evidence="3">
    <location>
        <begin position="303"/>
        <end position="330"/>
    </location>
</feature>
<proteinExistence type="predicted"/>
<feature type="domain" description="PWI" evidence="6">
    <location>
        <begin position="492"/>
        <end position="583"/>
    </location>
</feature>
<reference evidence="7" key="1">
    <citation type="journal article" date="2016" name="Proc. Natl. Acad. Sci. U.S.A.">
        <title>Lipid metabolic changes in an early divergent fungus govern the establishment of a mutualistic symbiosis with endobacteria.</title>
        <authorList>
            <person name="Lastovetsky O.A."/>
            <person name="Gaspar M.L."/>
            <person name="Mondo S.J."/>
            <person name="LaButti K.M."/>
            <person name="Sandor L."/>
            <person name="Grigoriev I.V."/>
            <person name="Henry S.A."/>
            <person name="Pawlowska T.E."/>
        </authorList>
    </citation>
    <scope>NUCLEOTIDE SEQUENCE [LARGE SCALE GENOMIC DNA]</scope>
    <source>
        <strain evidence="7">ATCC 52814</strain>
    </source>
</reference>
<dbReference type="GO" id="GO:0003729">
    <property type="term" value="F:mRNA binding"/>
    <property type="evidence" value="ECO:0007669"/>
    <property type="project" value="TreeGrafter"/>
</dbReference>
<evidence type="ECO:0000256" key="2">
    <source>
        <dbReference type="PROSITE-ProRule" id="PRU00176"/>
    </source>
</evidence>
<feature type="compositionally biased region" description="Basic and acidic residues" evidence="4">
    <location>
        <begin position="227"/>
        <end position="269"/>
    </location>
</feature>
<dbReference type="CDD" id="cd12446">
    <property type="entry name" value="RRM_RBM25"/>
    <property type="match status" value="1"/>
</dbReference>
<dbReference type="SUPFAM" id="SSF101233">
    <property type="entry name" value="PWI domain"/>
    <property type="match status" value="1"/>
</dbReference>
<dbReference type="AlphaFoldDB" id="A0A1X0RI75"/>
<dbReference type="Gene3D" id="3.30.70.330">
    <property type="match status" value="1"/>
</dbReference>
<dbReference type="SMART" id="SM00360">
    <property type="entry name" value="RRM"/>
    <property type="match status" value="1"/>
</dbReference>
<feature type="region of interest" description="Disordered" evidence="4">
    <location>
        <begin position="1"/>
        <end position="34"/>
    </location>
</feature>
<feature type="region of interest" description="Disordered" evidence="4">
    <location>
        <begin position="197"/>
        <end position="269"/>
    </location>
</feature>
<evidence type="ECO:0000256" key="1">
    <source>
        <dbReference type="ARBA" id="ARBA00022664"/>
    </source>
</evidence>
<feature type="domain" description="RRM" evidence="5">
    <location>
        <begin position="64"/>
        <end position="141"/>
    </location>
</feature>
<accession>A0A1X0RI75</accession>
<dbReference type="InterPro" id="IPR002483">
    <property type="entry name" value="PWI_dom"/>
</dbReference>
<evidence type="ECO:0000256" key="3">
    <source>
        <dbReference type="SAM" id="Coils"/>
    </source>
</evidence>
<dbReference type="PROSITE" id="PS51025">
    <property type="entry name" value="PWI"/>
    <property type="match status" value="1"/>
</dbReference>
<evidence type="ECO:0000259" key="5">
    <source>
        <dbReference type="PROSITE" id="PS50102"/>
    </source>
</evidence>
<dbReference type="InterPro" id="IPR034268">
    <property type="entry name" value="RBM25_RRM"/>
</dbReference>
<keyword evidence="1" id="KW-0507">mRNA processing</keyword>
<feature type="compositionally biased region" description="Pro residues" evidence="4">
    <location>
        <begin position="24"/>
        <end position="34"/>
    </location>
</feature>
<protein>
    <recommendedName>
        <fullName evidence="8">PWI domain-containing protein</fullName>
    </recommendedName>
</protein>
<dbReference type="SUPFAM" id="SSF54928">
    <property type="entry name" value="RNA-binding domain, RBD"/>
    <property type="match status" value="1"/>
</dbReference>
<dbReference type="VEuPathDB" id="FungiDB:BCV72DRAFT_246773"/>
<dbReference type="InterPro" id="IPR035979">
    <property type="entry name" value="RBD_domain_sf"/>
</dbReference>
<evidence type="ECO:0000256" key="4">
    <source>
        <dbReference type="SAM" id="MobiDB-lite"/>
    </source>
</evidence>
<dbReference type="PANTHER" id="PTHR18806">
    <property type="entry name" value="RBM25 PROTEIN"/>
    <property type="match status" value="1"/>
</dbReference>
<dbReference type="SMART" id="SM00311">
    <property type="entry name" value="PWI"/>
    <property type="match status" value="1"/>
</dbReference>
<organism evidence="7">
    <name type="scientific">Rhizopus microsporus var. microsporus</name>
    <dbReference type="NCBI Taxonomy" id="86635"/>
    <lineage>
        <taxon>Eukaryota</taxon>
        <taxon>Fungi</taxon>
        <taxon>Fungi incertae sedis</taxon>
        <taxon>Mucoromycota</taxon>
        <taxon>Mucoromycotina</taxon>
        <taxon>Mucoromycetes</taxon>
        <taxon>Mucorales</taxon>
        <taxon>Mucorineae</taxon>
        <taxon>Rhizopodaceae</taxon>
        <taxon>Rhizopus</taxon>
    </lineage>
</organism>
<dbReference type="InterPro" id="IPR012677">
    <property type="entry name" value="Nucleotide-bd_a/b_plait_sf"/>
</dbReference>
<name>A0A1X0RI75_RHIZD</name>